<keyword evidence="1" id="KW-0436">Ligase</keyword>
<dbReference type="RefSeq" id="XP_004702138.1">
    <property type="nucleotide sequence ID" value="XM_004702081.1"/>
</dbReference>
<dbReference type="PANTHER" id="PTHR12241:SF118">
    <property type="entry name" value="TUBULIN POLYGLUTAMYLASE TTLL2-RELATED"/>
    <property type="match status" value="1"/>
</dbReference>
<evidence type="ECO:0000256" key="1">
    <source>
        <dbReference type="ARBA" id="ARBA00022598"/>
    </source>
</evidence>
<sequence>MGTKRKPAGLGEDNEPPRASPKPVFRVDDTTPEVVQSVLLERGWSRFNGRSQDGDDWDLYWRTPPFPVTKHVSLQPWQQLNHHPGTSRLTRKDDLAKLLRHMQGAHGAGLYTFIPLTFVLPNEYHKFVAEYSREMLRTNPGYWICKPAELSRGRGISIFRDIRDLAFDDTCVVQKYICNPLLVGHYKCDLRIYVCVTAFQPLTAYIYQEGLVRFATEKFDLRNLRSDYAHLTNSSINRSGPSYGACKEVIGRGCKWLLSRLFSYLRLRGVDDGLLWRQICRLAILTLLAAAPGIPTAANCFELLGFDVLVDDSFKPWLLEVNYSPALTQHCTTDVSLKRELIHDVIELVHGAGAHVWGWAGNRTSSAEDQGHRDRPSKGRGPLPCWPHLQVVGRALSQGEPFAIRGRARGTGPQATQACMPRESMPEQDRLSTWTELPRAKARVRSRLTQRKSSALQSHSCRPASSPGPPPSNSSECPKPQVGNFILIFPFNKATFQASRKRLNVKGIMHELQKFMSKQECLVAESGMDTRGTLRAFKGLHMGHRPRELLYSH</sequence>
<dbReference type="InterPro" id="IPR004344">
    <property type="entry name" value="TTL/TTLL_fam"/>
</dbReference>
<feature type="region of interest" description="Disordered" evidence="4">
    <location>
        <begin position="405"/>
        <end position="479"/>
    </location>
</feature>
<reference evidence="6" key="1">
    <citation type="submission" date="2025-08" db="UniProtKB">
        <authorList>
            <consortium name="RefSeq"/>
        </authorList>
    </citation>
    <scope>IDENTIFICATION</scope>
</reference>
<evidence type="ECO:0000256" key="3">
    <source>
        <dbReference type="ARBA" id="ARBA00022840"/>
    </source>
</evidence>
<keyword evidence="2" id="KW-0547">Nucleotide-binding</keyword>
<dbReference type="Pfam" id="PF03133">
    <property type="entry name" value="TTL"/>
    <property type="match status" value="1"/>
</dbReference>
<evidence type="ECO:0000313" key="6">
    <source>
        <dbReference type="RefSeq" id="XP_004702138.1"/>
    </source>
</evidence>
<feature type="compositionally biased region" description="Basic residues" evidence="4">
    <location>
        <begin position="440"/>
        <end position="450"/>
    </location>
</feature>
<dbReference type="PANTHER" id="PTHR12241">
    <property type="entry name" value="TUBULIN POLYGLUTAMYLASE"/>
    <property type="match status" value="1"/>
</dbReference>
<organism evidence="5 6">
    <name type="scientific">Echinops telfairi</name>
    <name type="common">Lesser hedgehog tenrec</name>
    <dbReference type="NCBI Taxonomy" id="9371"/>
    <lineage>
        <taxon>Eukaryota</taxon>
        <taxon>Metazoa</taxon>
        <taxon>Chordata</taxon>
        <taxon>Craniata</taxon>
        <taxon>Vertebrata</taxon>
        <taxon>Euteleostomi</taxon>
        <taxon>Mammalia</taxon>
        <taxon>Eutheria</taxon>
        <taxon>Afrotheria</taxon>
        <taxon>Tenrecidae</taxon>
        <taxon>Tenrecinae</taxon>
        <taxon>Echinops</taxon>
    </lineage>
</organism>
<dbReference type="PROSITE" id="PS51221">
    <property type="entry name" value="TTL"/>
    <property type="match status" value="1"/>
</dbReference>
<evidence type="ECO:0000313" key="5">
    <source>
        <dbReference type="Proteomes" id="UP000694863"/>
    </source>
</evidence>
<dbReference type="Gene3D" id="3.30.470.20">
    <property type="entry name" value="ATP-grasp fold, B domain"/>
    <property type="match status" value="1"/>
</dbReference>
<protein>
    <submittedName>
        <fullName evidence="6">Probable tubulin polyglutamylase TTLL2</fullName>
    </submittedName>
</protein>
<name>A0ABM0IKL5_ECHTE</name>
<evidence type="ECO:0000256" key="4">
    <source>
        <dbReference type="SAM" id="MobiDB-lite"/>
    </source>
</evidence>
<proteinExistence type="predicted"/>
<keyword evidence="3" id="KW-0067">ATP-binding</keyword>
<keyword evidence="5" id="KW-1185">Reference proteome</keyword>
<feature type="region of interest" description="Disordered" evidence="4">
    <location>
        <begin position="1"/>
        <end position="26"/>
    </location>
</feature>
<evidence type="ECO:0000256" key="2">
    <source>
        <dbReference type="ARBA" id="ARBA00022741"/>
    </source>
</evidence>
<dbReference type="Proteomes" id="UP000694863">
    <property type="component" value="Unplaced"/>
</dbReference>
<gene>
    <name evidence="6" type="primary">TTLL2</name>
</gene>
<feature type="region of interest" description="Disordered" evidence="4">
    <location>
        <begin position="364"/>
        <end position="384"/>
    </location>
</feature>
<accession>A0ABM0IKL5</accession>
<dbReference type="SUPFAM" id="SSF56059">
    <property type="entry name" value="Glutathione synthetase ATP-binding domain-like"/>
    <property type="match status" value="1"/>
</dbReference>
<dbReference type="GeneID" id="101662648"/>